<feature type="transmembrane region" description="Helical" evidence="6">
    <location>
        <begin position="177"/>
        <end position="198"/>
    </location>
</feature>
<dbReference type="GO" id="GO:0015385">
    <property type="term" value="F:sodium:proton antiporter activity"/>
    <property type="evidence" value="ECO:0007669"/>
    <property type="project" value="TreeGrafter"/>
</dbReference>
<evidence type="ECO:0000256" key="1">
    <source>
        <dbReference type="ARBA" id="ARBA00004429"/>
    </source>
</evidence>
<feature type="transmembrane region" description="Helical" evidence="6">
    <location>
        <begin position="204"/>
        <end position="220"/>
    </location>
</feature>
<dbReference type="InterPro" id="IPR023171">
    <property type="entry name" value="Na/H_antiporter_dom_sf"/>
</dbReference>
<protein>
    <recommendedName>
        <fullName evidence="8">Na(+)/H(+) antiporter NhaA</fullName>
    </recommendedName>
</protein>
<evidence type="ECO:0000256" key="3">
    <source>
        <dbReference type="ARBA" id="ARBA00022692"/>
    </source>
</evidence>
<feature type="transmembrane region" description="Helical" evidence="6">
    <location>
        <begin position="307"/>
        <end position="330"/>
    </location>
</feature>
<feature type="transmembrane region" description="Helical" evidence="6">
    <location>
        <begin position="115"/>
        <end position="139"/>
    </location>
</feature>
<dbReference type="GO" id="GO:0006885">
    <property type="term" value="P:regulation of pH"/>
    <property type="evidence" value="ECO:0007669"/>
    <property type="project" value="InterPro"/>
</dbReference>
<feature type="transmembrane region" description="Helical" evidence="6">
    <location>
        <begin position="342"/>
        <end position="366"/>
    </location>
</feature>
<evidence type="ECO:0000256" key="6">
    <source>
        <dbReference type="SAM" id="Phobius"/>
    </source>
</evidence>
<keyword evidence="4 6" id="KW-1133">Transmembrane helix</keyword>
<reference evidence="7" key="1">
    <citation type="submission" date="2018-05" db="EMBL/GenBank/DDBJ databases">
        <authorList>
            <person name="Lanie J.A."/>
            <person name="Ng W.-L."/>
            <person name="Kazmierczak K.M."/>
            <person name="Andrzejewski T.M."/>
            <person name="Davidsen T.M."/>
            <person name="Wayne K.J."/>
            <person name="Tettelin H."/>
            <person name="Glass J.I."/>
            <person name="Rusch D."/>
            <person name="Podicherti R."/>
            <person name="Tsui H.-C.T."/>
            <person name="Winkler M.E."/>
        </authorList>
    </citation>
    <scope>NUCLEOTIDE SEQUENCE</scope>
</reference>
<sequence length="441" mass="46856">MAGSDSLMKRPTFAGSNHSLAKFVARPVLRFIDREVAGGVLLLVATAVALIWANSMWAASYQNFWHAEIELVVGPWHLPHLSVGHFVNDALMALFFFVVGLEIKRELVTGDLSSFRAAALPAIGALGGMVVPAALYLVLNSAGEASRGWGIPMATDIAFAVGIVALLGARVSPKIKLFLLTLAIVDDIGAIAVIAIFYTDDLSTSWLLAAAVGLVGVWVLQRLRVWAIPVYAILGIFIWYATLESGVHATIAGVALGLLTPARPLLNQRDAQQIVDALPSDANVAEVRHASFLAQESVPLTERLENMLHPFTAFMIIPIFALANAGIELSTDKISDAASSRVTLGIVLGLVVGKPVGITLFTWIATRFGFALPQGVRWPQFIGMGLAAGIGFTVSIFLAGLAFESYVITDLAKIGILVASFIAAVAALLLMRFGDTSSTIE</sequence>
<dbReference type="Gene3D" id="1.20.1530.10">
    <property type="entry name" value="Na+/H+ antiporter like domain"/>
    <property type="match status" value="1"/>
</dbReference>
<feature type="transmembrane region" description="Helical" evidence="6">
    <location>
        <begin position="151"/>
        <end position="170"/>
    </location>
</feature>
<dbReference type="PANTHER" id="PTHR30341:SF0">
    <property type="entry name" value="NA(+)_H(+) ANTIPORTER NHAA"/>
    <property type="match status" value="1"/>
</dbReference>
<keyword evidence="3 6" id="KW-0812">Transmembrane</keyword>
<feature type="transmembrane region" description="Helical" evidence="6">
    <location>
        <begin position="232"/>
        <end position="259"/>
    </location>
</feature>
<comment type="subcellular location">
    <subcellularLocation>
        <location evidence="1">Cell inner membrane</location>
        <topology evidence="1">Multi-pass membrane protein</topology>
    </subcellularLocation>
</comment>
<name>A0A381N6N8_9ZZZZ</name>
<dbReference type="HAMAP" id="MF_01844">
    <property type="entry name" value="NhaA"/>
    <property type="match status" value="1"/>
</dbReference>
<dbReference type="NCBIfam" id="TIGR00773">
    <property type="entry name" value="NhaA"/>
    <property type="match status" value="1"/>
</dbReference>
<evidence type="ECO:0000313" key="7">
    <source>
        <dbReference type="EMBL" id="SUZ49734.1"/>
    </source>
</evidence>
<dbReference type="InterPro" id="IPR004670">
    <property type="entry name" value="NhaA"/>
</dbReference>
<feature type="transmembrane region" description="Helical" evidence="6">
    <location>
        <begin position="78"/>
        <end position="103"/>
    </location>
</feature>
<evidence type="ECO:0000256" key="5">
    <source>
        <dbReference type="ARBA" id="ARBA00023136"/>
    </source>
</evidence>
<feature type="transmembrane region" description="Helical" evidence="6">
    <location>
        <begin position="414"/>
        <end position="433"/>
    </location>
</feature>
<feature type="transmembrane region" description="Helical" evidence="6">
    <location>
        <begin position="36"/>
        <end position="58"/>
    </location>
</feature>
<dbReference type="AlphaFoldDB" id="A0A381N6N8"/>
<gene>
    <name evidence="7" type="ORF">METZ01_LOCUS2588</name>
</gene>
<evidence type="ECO:0000256" key="4">
    <source>
        <dbReference type="ARBA" id="ARBA00022989"/>
    </source>
</evidence>
<dbReference type="EMBL" id="UINC01000133">
    <property type="protein sequence ID" value="SUZ49734.1"/>
    <property type="molecule type" value="Genomic_DNA"/>
</dbReference>
<keyword evidence="2" id="KW-1003">Cell membrane</keyword>
<dbReference type="Pfam" id="PF06965">
    <property type="entry name" value="Na_H_antiport_1"/>
    <property type="match status" value="1"/>
</dbReference>
<feature type="transmembrane region" description="Helical" evidence="6">
    <location>
        <begin position="378"/>
        <end position="402"/>
    </location>
</feature>
<keyword evidence="5 6" id="KW-0472">Membrane</keyword>
<proteinExistence type="inferred from homology"/>
<accession>A0A381N6N8</accession>
<evidence type="ECO:0008006" key="8">
    <source>
        <dbReference type="Google" id="ProtNLM"/>
    </source>
</evidence>
<dbReference type="GO" id="GO:0005886">
    <property type="term" value="C:plasma membrane"/>
    <property type="evidence" value="ECO:0007669"/>
    <property type="project" value="UniProtKB-SubCell"/>
</dbReference>
<organism evidence="7">
    <name type="scientific">marine metagenome</name>
    <dbReference type="NCBI Taxonomy" id="408172"/>
    <lineage>
        <taxon>unclassified sequences</taxon>
        <taxon>metagenomes</taxon>
        <taxon>ecological metagenomes</taxon>
    </lineage>
</organism>
<evidence type="ECO:0000256" key="2">
    <source>
        <dbReference type="ARBA" id="ARBA00022475"/>
    </source>
</evidence>
<dbReference type="PANTHER" id="PTHR30341">
    <property type="entry name" value="SODIUM ION/PROTON ANTIPORTER NHAA-RELATED"/>
    <property type="match status" value="1"/>
</dbReference>